<keyword evidence="5" id="KW-1133">Transmembrane helix</keyword>
<dbReference type="SFLD" id="SFLDG01135">
    <property type="entry name" value="C1.5.6:_HAD__Beta-PGM__Phospha"/>
    <property type="match status" value="1"/>
</dbReference>
<comment type="similarity">
    <text evidence="3">Belongs to the HAD-like hydrolase superfamily. CbbY/CbbZ/Gph/YieH family.</text>
</comment>
<dbReference type="NCBIfam" id="TIGR01549">
    <property type="entry name" value="HAD-SF-IA-v1"/>
    <property type="match status" value="1"/>
</dbReference>
<dbReference type="InterPro" id="IPR036412">
    <property type="entry name" value="HAD-like_sf"/>
</dbReference>
<evidence type="ECO:0000313" key="6">
    <source>
        <dbReference type="EMBL" id="SUB94058.1"/>
    </source>
</evidence>
<dbReference type="InterPro" id="IPR023214">
    <property type="entry name" value="HAD_sf"/>
</dbReference>
<dbReference type="Pfam" id="PF13419">
    <property type="entry name" value="HAD_2"/>
    <property type="match status" value="1"/>
</dbReference>
<dbReference type="AlphaFoldDB" id="A0A379ECE6"/>
<dbReference type="EMBL" id="UGTM01000002">
    <property type="protein sequence ID" value="SUB94058.1"/>
    <property type="molecule type" value="Genomic_DNA"/>
</dbReference>
<dbReference type="GO" id="GO:0005829">
    <property type="term" value="C:cytosol"/>
    <property type="evidence" value="ECO:0007669"/>
    <property type="project" value="TreeGrafter"/>
</dbReference>
<dbReference type="SFLD" id="SFLDG01129">
    <property type="entry name" value="C1.5:_HAD__Beta-PGM__Phosphata"/>
    <property type="match status" value="1"/>
</dbReference>
<keyword evidence="5" id="KW-0472">Membrane</keyword>
<dbReference type="EC" id="3.1.3.18" evidence="4"/>
<keyword evidence="6" id="KW-0378">Hydrolase</keyword>
<evidence type="ECO:0000256" key="3">
    <source>
        <dbReference type="ARBA" id="ARBA00006171"/>
    </source>
</evidence>
<comment type="catalytic activity">
    <reaction evidence="1">
        <text>2-phosphoglycolate + H2O = glycolate + phosphate</text>
        <dbReference type="Rhea" id="RHEA:14369"/>
        <dbReference type="ChEBI" id="CHEBI:15377"/>
        <dbReference type="ChEBI" id="CHEBI:29805"/>
        <dbReference type="ChEBI" id="CHEBI:43474"/>
        <dbReference type="ChEBI" id="CHEBI:58033"/>
        <dbReference type="EC" id="3.1.3.18"/>
    </reaction>
</comment>
<dbReference type="SUPFAM" id="SSF56784">
    <property type="entry name" value="HAD-like"/>
    <property type="match status" value="1"/>
</dbReference>
<dbReference type="SFLD" id="SFLDS00003">
    <property type="entry name" value="Haloacid_Dehalogenase"/>
    <property type="match status" value="1"/>
</dbReference>
<dbReference type="Proteomes" id="UP000255469">
    <property type="component" value="Unassembled WGS sequence"/>
</dbReference>
<dbReference type="PANTHER" id="PTHR43434">
    <property type="entry name" value="PHOSPHOGLYCOLATE PHOSPHATASE"/>
    <property type="match status" value="1"/>
</dbReference>
<dbReference type="PANTHER" id="PTHR43434:SF1">
    <property type="entry name" value="PHOSPHOGLYCOLATE PHOSPHATASE"/>
    <property type="match status" value="1"/>
</dbReference>
<proteinExistence type="inferred from homology"/>
<evidence type="ECO:0000256" key="5">
    <source>
        <dbReference type="SAM" id="Phobius"/>
    </source>
</evidence>
<feature type="transmembrane region" description="Helical" evidence="5">
    <location>
        <begin position="43"/>
        <end position="66"/>
    </location>
</feature>
<comment type="pathway">
    <text evidence="2">Organic acid metabolism; glycolate biosynthesis; glycolate from 2-phosphoglycolate: step 1/1.</text>
</comment>
<dbReference type="GO" id="GO:0008967">
    <property type="term" value="F:phosphoglycolate phosphatase activity"/>
    <property type="evidence" value="ECO:0007669"/>
    <property type="project" value="UniProtKB-EC"/>
</dbReference>
<evidence type="ECO:0000256" key="1">
    <source>
        <dbReference type="ARBA" id="ARBA00000830"/>
    </source>
</evidence>
<gene>
    <name evidence="6" type="primary">ppaX_2</name>
    <name evidence="6" type="ORF">NCTC13067_01918</name>
</gene>
<accession>A0A379ECE6</accession>
<sequence length="314" mass="34419">MSIPQRLQNLSFRTGVVVLLLCVPFYVLSFTQLLLPISVSAKGILWAVLFGLAKAFQYGGIAILGAEGYRRVRGWFWKKRTAPGAAASVTARQPRVRYCPDLFADPAILEGIRLVIFDFDGTLGDSRQLITDTMLATIERLGLPRRSREACARTIGLPLKQCFSSIIPMTDSQAERCAATYRELFDEKNVPGAVTVFPGVCKTLEHLAERGITMSIASSRRRESLVGLVRDLQLSPFITFLVGADDVEHQKPAADPVALTLRHFSVRPDEALVVGDTEYDILMGRNAGVHTCGVTYGNGSRESLEAAGAEWIVC</sequence>
<evidence type="ECO:0000313" key="7">
    <source>
        <dbReference type="Proteomes" id="UP000255469"/>
    </source>
</evidence>
<keyword evidence="5" id="KW-0812">Transmembrane</keyword>
<dbReference type="GO" id="GO:0006281">
    <property type="term" value="P:DNA repair"/>
    <property type="evidence" value="ECO:0007669"/>
    <property type="project" value="TreeGrafter"/>
</dbReference>
<evidence type="ECO:0000256" key="4">
    <source>
        <dbReference type="ARBA" id="ARBA00013078"/>
    </source>
</evidence>
<dbReference type="InterPro" id="IPR006439">
    <property type="entry name" value="HAD-SF_hydro_IA"/>
</dbReference>
<reference evidence="6 7" key="1">
    <citation type="submission" date="2018-06" db="EMBL/GenBank/DDBJ databases">
        <authorList>
            <consortium name="Pathogen Informatics"/>
            <person name="Doyle S."/>
        </authorList>
    </citation>
    <scope>NUCLEOTIDE SEQUENCE [LARGE SCALE GENOMIC DNA]</scope>
    <source>
        <strain evidence="6 7">NCTC13067</strain>
    </source>
</reference>
<dbReference type="InterPro" id="IPR023198">
    <property type="entry name" value="PGP-like_dom2"/>
</dbReference>
<protein>
    <recommendedName>
        <fullName evidence="4">phosphoglycolate phosphatase</fullName>
        <ecNumber evidence="4">3.1.3.18</ecNumber>
    </recommendedName>
</protein>
<feature type="transmembrane region" description="Helical" evidence="5">
    <location>
        <begin position="12"/>
        <end position="37"/>
    </location>
</feature>
<dbReference type="InterPro" id="IPR041492">
    <property type="entry name" value="HAD_2"/>
</dbReference>
<dbReference type="Gene3D" id="1.10.150.240">
    <property type="entry name" value="Putative phosphatase, domain 2"/>
    <property type="match status" value="1"/>
</dbReference>
<dbReference type="RefSeq" id="WP_025068205.1">
    <property type="nucleotide sequence ID" value="NZ_UGTM01000002.1"/>
</dbReference>
<name>A0A379ECE6_9BACT</name>
<evidence type="ECO:0000256" key="2">
    <source>
        <dbReference type="ARBA" id="ARBA00004818"/>
    </source>
</evidence>
<dbReference type="Gene3D" id="3.40.50.1000">
    <property type="entry name" value="HAD superfamily/HAD-like"/>
    <property type="match status" value="1"/>
</dbReference>
<dbReference type="InterPro" id="IPR050155">
    <property type="entry name" value="HAD-like_hydrolase_sf"/>
</dbReference>
<organism evidence="6 7">
    <name type="scientific">Prevotella denticola</name>
    <dbReference type="NCBI Taxonomy" id="28129"/>
    <lineage>
        <taxon>Bacteria</taxon>
        <taxon>Pseudomonadati</taxon>
        <taxon>Bacteroidota</taxon>
        <taxon>Bacteroidia</taxon>
        <taxon>Bacteroidales</taxon>
        <taxon>Prevotellaceae</taxon>
        <taxon>Prevotella</taxon>
    </lineage>
</organism>